<keyword evidence="5 7" id="KW-0175">Coiled coil</keyword>
<dbReference type="CTD" id="9702"/>
<evidence type="ECO:0000256" key="3">
    <source>
        <dbReference type="ARBA" id="ARBA00022490"/>
    </source>
</evidence>
<dbReference type="OrthoDB" id="76453at2759"/>
<dbReference type="HOGENOM" id="CLU_034321_2_0_1"/>
<dbReference type="Gene3D" id="1.20.58.90">
    <property type="match status" value="1"/>
</dbReference>
<feature type="domain" description="Cep57 centrosome localisation" evidence="10">
    <location>
        <begin position="79"/>
        <end position="265"/>
    </location>
</feature>
<dbReference type="OMA" id="TQNNAEM"/>
<evidence type="ECO:0000259" key="10">
    <source>
        <dbReference type="Pfam" id="PF14073"/>
    </source>
</evidence>
<feature type="compositionally biased region" description="Polar residues" evidence="8">
    <location>
        <begin position="1"/>
        <end position="10"/>
    </location>
</feature>
<keyword evidence="4" id="KW-0493">Microtubule</keyword>
<name>M3ZP63_XIPMA</name>
<keyword evidence="3" id="KW-0963">Cytoplasm</keyword>
<comment type="similarity">
    <text evidence="2">Belongs to the translokin family.</text>
</comment>
<feature type="domain" description="Cep57 centrosome microtubule-binding" evidence="9">
    <location>
        <begin position="357"/>
        <end position="429"/>
    </location>
</feature>
<dbReference type="GO" id="GO:0005874">
    <property type="term" value="C:microtubule"/>
    <property type="evidence" value="ECO:0007669"/>
    <property type="project" value="UniProtKB-KW"/>
</dbReference>
<feature type="compositionally biased region" description="Low complexity" evidence="8">
    <location>
        <begin position="350"/>
        <end position="364"/>
    </location>
</feature>
<dbReference type="GO" id="GO:0043015">
    <property type="term" value="F:gamma-tubulin binding"/>
    <property type="evidence" value="ECO:0007669"/>
    <property type="project" value="InterPro"/>
</dbReference>
<reference evidence="12" key="1">
    <citation type="submission" date="2012-01" db="EMBL/GenBank/DDBJ databases">
        <authorList>
            <person name="Walter R."/>
            <person name="Schartl M."/>
            <person name="Warren W."/>
        </authorList>
    </citation>
    <scope>NUCLEOTIDE SEQUENCE [LARGE SCALE GENOMIC DNA]</scope>
    <source>
        <strain evidence="12">JP 163 A</strain>
    </source>
</reference>
<accession>M3ZP63</accession>
<dbReference type="PANTHER" id="PTHR19336:SF11">
    <property type="entry name" value="CENTROSOMAL PROTEIN OF 57 KDA"/>
    <property type="match status" value="1"/>
</dbReference>
<feature type="region of interest" description="Disordered" evidence="8">
    <location>
        <begin position="46"/>
        <end position="74"/>
    </location>
</feature>
<feature type="region of interest" description="Disordered" evidence="8">
    <location>
        <begin position="1"/>
        <end position="28"/>
    </location>
</feature>
<organism evidence="11 12">
    <name type="scientific">Xiphophorus maculatus</name>
    <name type="common">Southern platyfish</name>
    <name type="synonym">Platypoecilus maculatus</name>
    <dbReference type="NCBI Taxonomy" id="8083"/>
    <lineage>
        <taxon>Eukaryota</taxon>
        <taxon>Metazoa</taxon>
        <taxon>Chordata</taxon>
        <taxon>Craniata</taxon>
        <taxon>Vertebrata</taxon>
        <taxon>Euteleostomi</taxon>
        <taxon>Actinopterygii</taxon>
        <taxon>Neopterygii</taxon>
        <taxon>Teleostei</taxon>
        <taxon>Neoteleostei</taxon>
        <taxon>Acanthomorphata</taxon>
        <taxon>Ovalentaria</taxon>
        <taxon>Atherinomorphae</taxon>
        <taxon>Cyprinodontiformes</taxon>
        <taxon>Poeciliidae</taxon>
        <taxon>Poeciliinae</taxon>
        <taxon>Xiphophorus</taxon>
    </lineage>
</organism>
<proteinExistence type="inferred from homology"/>
<evidence type="ECO:0000313" key="12">
    <source>
        <dbReference type="Proteomes" id="UP000002852"/>
    </source>
</evidence>
<evidence type="ECO:0000259" key="9">
    <source>
        <dbReference type="Pfam" id="PF06657"/>
    </source>
</evidence>
<dbReference type="InterPro" id="IPR051756">
    <property type="entry name" value="Centrosomal_MT-associated"/>
</dbReference>
<keyword evidence="12" id="KW-1185">Reference proteome</keyword>
<dbReference type="InParanoid" id="M3ZP63"/>
<dbReference type="Proteomes" id="UP000002852">
    <property type="component" value="Unassembled WGS sequence"/>
</dbReference>
<evidence type="ECO:0000313" key="11">
    <source>
        <dbReference type="Ensembl" id="ENSXMAP00000004006.1"/>
    </source>
</evidence>
<dbReference type="AlphaFoldDB" id="M3ZP63"/>
<dbReference type="PANTHER" id="PTHR19336">
    <property type="entry name" value="UNCHARACTERIZED DUF1167"/>
    <property type="match status" value="1"/>
</dbReference>
<dbReference type="RefSeq" id="XP_014326150.1">
    <property type="nucleotide sequence ID" value="XM_014470664.1"/>
</dbReference>
<sequence>MEILSKTPTAESYRHKAPRSSPAPSRMVSDTFSLSSYKTYPAHRYSINAPARHTPQTFTQDSYRPASPSKALPESSSAAILSALRNLQEKIRRLEFEKEQAELSLCTLLKDGRLQSDSPAQRLLTDEDIERKASEQSNCNQVLITHLAAAENRCEKLEGQLEQMKRMLPRTESTSLPNQEVNSEALTEKPGTGSQQPDGLSEHAQLEKLEKLEQEYLRLTCTQKNAEMKICALERKINEEEHQRRLILDKANQLQTGMEANRMLLQSVSPRFSIRQFKEKKSSSKQPSPKYTEPHYRLSLRDIPFVTGTSVACSHSVRANVQAVLSLLKRHQPHLCNKRVLSRDADHSETSSQSDASSTSSSSCGDELSELLEALQEELCLISLEHGELIKQMEGSASEEERGALQREQERLLVRMESKEEQISKLCKHKLQIKKLRKKVKSGKNSRTGERLATRGRSEASTKAQLVERNKKNLMLLKDMRALQNSLQI</sequence>
<dbReference type="Pfam" id="PF06657">
    <property type="entry name" value="Cep57_MT_bd"/>
    <property type="match status" value="1"/>
</dbReference>
<feature type="compositionally biased region" description="Polar residues" evidence="8">
    <location>
        <begin position="171"/>
        <end position="185"/>
    </location>
</feature>
<evidence type="ECO:0000256" key="7">
    <source>
        <dbReference type="SAM" id="Coils"/>
    </source>
</evidence>
<dbReference type="STRING" id="8083.ENSXMAP00000004006"/>
<feature type="region of interest" description="Disordered" evidence="8">
    <location>
        <begin position="439"/>
        <end position="463"/>
    </location>
</feature>
<dbReference type="KEGG" id="xma:102226757"/>
<dbReference type="GeneID" id="102226757"/>
<evidence type="ECO:0000256" key="4">
    <source>
        <dbReference type="ARBA" id="ARBA00022701"/>
    </source>
</evidence>
<dbReference type="InterPro" id="IPR024957">
    <property type="entry name" value="Cep57_MT-bd_dom"/>
</dbReference>
<evidence type="ECO:0000256" key="8">
    <source>
        <dbReference type="SAM" id="MobiDB-lite"/>
    </source>
</evidence>
<reference evidence="11" key="4">
    <citation type="submission" date="2025-09" db="UniProtKB">
        <authorList>
            <consortium name="Ensembl"/>
        </authorList>
    </citation>
    <scope>IDENTIFICATION</scope>
    <source>
        <strain evidence="11">JP 163 A</strain>
    </source>
</reference>
<dbReference type="InterPro" id="IPR025913">
    <property type="entry name" value="Cep57_CLD"/>
</dbReference>
<dbReference type="eggNOG" id="ENOG502QTZR">
    <property type="taxonomic scope" value="Eukaryota"/>
</dbReference>
<keyword evidence="6" id="KW-0206">Cytoskeleton</keyword>
<dbReference type="GO" id="GO:0042802">
    <property type="term" value="F:identical protein binding"/>
    <property type="evidence" value="ECO:0007669"/>
    <property type="project" value="InterPro"/>
</dbReference>
<protein>
    <submittedName>
        <fullName evidence="11">Centrosomal protein of 57 kDa-like</fullName>
    </submittedName>
</protein>
<comment type="subcellular location">
    <subcellularLocation>
        <location evidence="1">Cytoplasm</location>
        <location evidence="1">Cytoskeleton</location>
        <location evidence="1">Microtubule organizing center</location>
        <location evidence="1">Centrosome</location>
    </subcellularLocation>
</comment>
<feature type="region of interest" description="Disordered" evidence="8">
    <location>
        <begin position="170"/>
        <end position="199"/>
    </location>
</feature>
<evidence type="ECO:0000256" key="1">
    <source>
        <dbReference type="ARBA" id="ARBA00004300"/>
    </source>
</evidence>
<reference evidence="12" key="2">
    <citation type="journal article" date="2013" name="Nat. Genet.">
        <title>The genome of the platyfish, Xiphophorus maculatus, provides insights into evolutionary adaptation and several complex traits.</title>
        <authorList>
            <person name="Schartl M."/>
            <person name="Walter R.B."/>
            <person name="Shen Y."/>
            <person name="Garcia T."/>
            <person name="Catchen J."/>
            <person name="Amores A."/>
            <person name="Braasch I."/>
            <person name="Chalopin D."/>
            <person name="Volff J.N."/>
            <person name="Lesch K.P."/>
            <person name="Bisazza A."/>
            <person name="Minx P."/>
            <person name="Hillier L."/>
            <person name="Wilson R.K."/>
            <person name="Fuerstenberg S."/>
            <person name="Boore J."/>
            <person name="Searle S."/>
            <person name="Postlethwait J.H."/>
            <person name="Warren W.C."/>
        </authorList>
    </citation>
    <scope>NUCLEOTIDE SEQUENCE [LARGE SCALE GENOMIC DNA]</scope>
    <source>
        <strain evidence="12">JP 163 A</strain>
    </source>
</reference>
<dbReference type="GO" id="GO:0008017">
    <property type="term" value="F:microtubule binding"/>
    <property type="evidence" value="ECO:0007669"/>
    <property type="project" value="InterPro"/>
</dbReference>
<dbReference type="GO" id="GO:0005813">
    <property type="term" value="C:centrosome"/>
    <property type="evidence" value="ECO:0007669"/>
    <property type="project" value="UniProtKB-SubCell"/>
</dbReference>
<dbReference type="Pfam" id="PF14073">
    <property type="entry name" value="Cep57_CLD"/>
    <property type="match status" value="1"/>
</dbReference>
<feature type="region of interest" description="Disordered" evidence="8">
    <location>
        <begin position="339"/>
        <end position="364"/>
    </location>
</feature>
<feature type="compositionally biased region" description="Basic and acidic residues" evidence="8">
    <location>
        <begin position="447"/>
        <end position="463"/>
    </location>
</feature>
<evidence type="ECO:0000256" key="6">
    <source>
        <dbReference type="ARBA" id="ARBA00023212"/>
    </source>
</evidence>
<evidence type="ECO:0000256" key="5">
    <source>
        <dbReference type="ARBA" id="ARBA00023054"/>
    </source>
</evidence>
<reference evidence="11" key="3">
    <citation type="submission" date="2025-08" db="UniProtKB">
        <authorList>
            <consortium name="Ensembl"/>
        </authorList>
    </citation>
    <scope>IDENTIFICATION</scope>
    <source>
        <strain evidence="11">JP 163 A</strain>
    </source>
</reference>
<feature type="coiled-coil region" evidence="7">
    <location>
        <begin position="77"/>
        <end position="104"/>
    </location>
</feature>
<dbReference type="GeneTree" id="ENSGT00530000063695"/>
<dbReference type="Ensembl" id="ENSXMAT00000004011.2">
    <property type="protein sequence ID" value="ENSXMAP00000004006.1"/>
    <property type="gene ID" value="ENSXMAG00000003992.2"/>
</dbReference>
<evidence type="ECO:0000256" key="2">
    <source>
        <dbReference type="ARBA" id="ARBA00008179"/>
    </source>
</evidence>